<evidence type="ECO:0000259" key="8">
    <source>
        <dbReference type="PROSITE" id="PS50850"/>
    </source>
</evidence>
<feature type="transmembrane region" description="Helical" evidence="7">
    <location>
        <begin position="137"/>
        <end position="158"/>
    </location>
</feature>
<dbReference type="SUPFAM" id="SSF103473">
    <property type="entry name" value="MFS general substrate transporter"/>
    <property type="match status" value="1"/>
</dbReference>
<dbReference type="InterPro" id="IPR011701">
    <property type="entry name" value="MFS"/>
</dbReference>
<evidence type="ECO:0000256" key="2">
    <source>
        <dbReference type="ARBA" id="ARBA00022448"/>
    </source>
</evidence>
<dbReference type="NCBIfam" id="TIGR00711">
    <property type="entry name" value="efflux_EmrB"/>
    <property type="match status" value="1"/>
</dbReference>
<dbReference type="Proteomes" id="UP000185696">
    <property type="component" value="Unassembled WGS sequence"/>
</dbReference>
<evidence type="ECO:0000256" key="7">
    <source>
        <dbReference type="SAM" id="Phobius"/>
    </source>
</evidence>
<feature type="domain" description="Major facilitator superfamily (MFS) profile" evidence="8">
    <location>
        <begin position="12"/>
        <end position="453"/>
    </location>
</feature>
<dbReference type="InterPro" id="IPR020846">
    <property type="entry name" value="MFS_dom"/>
</dbReference>
<feature type="transmembrane region" description="Helical" evidence="7">
    <location>
        <begin position="297"/>
        <end position="320"/>
    </location>
</feature>
<feature type="transmembrane region" description="Helical" evidence="7">
    <location>
        <begin position="405"/>
        <end position="423"/>
    </location>
</feature>
<dbReference type="EMBL" id="MSIF01000025">
    <property type="protein sequence ID" value="OLF05853.1"/>
    <property type="molecule type" value="Genomic_DNA"/>
</dbReference>
<dbReference type="RefSeq" id="WP_075137213.1">
    <property type="nucleotide sequence ID" value="NZ_MSIF01000025.1"/>
</dbReference>
<dbReference type="PROSITE" id="PS50850">
    <property type="entry name" value="MFS"/>
    <property type="match status" value="1"/>
</dbReference>
<keyword evidence="2" id="KW-0813">Transport</keyword>
<dbReference type="PANTHER" id="PTHR42718:SF48">
    <property type="entry name" value="CONSERVED TWO-DOMAIN MEMBRANE PROTEIN-RELATED"/>
    <property type="match status" value="1"/>
</dbReference>
<feature type="transmembrane region" description="Helical" evidence="7">
    <location>
        <begin position="201"/>
        <end position="220"/>
    </location>
</feature>
<keyword evidence="6 7" id="KW-0472">Membrane</keyword>
<dbReference type="PANTHER" id="PTHR42718">
    <property type="entry name" value="MAJOR FACILITATOR SUPERFAMILY MULTIDRUG TRANSPORTER MFSC"/>
    <property type="match status" value="1"/>
</dbReference>
<gene>
    <name evidence="9" type="ORF">BLA60_34290</name>
</gene>
<feature type="transmembrane region" description="Helical" evidence="7">
    <location>
        <begin position="46"/>
        <end position="66"/>
    </location>
</feature>
<evidence type="ECO:0000256" key="3">
    <source>
        <dbReference type="ARBA" id="ARBA00022475"/>
    </source>
</evidence>
<evidence type="ECO:0000256" key="1">
    <source>
        <dbReference type="ARBA" id="ARBA00004651"/>
    </source>
</evidence>
<evidence type="ECO:0000313" key="9">
    <source>
        <dbReference type="EMBL" id="OLF05853.1"/>
    </source>
</evidence>
<feature type="transmembrane region" description="Helical" evidence="7">
    <location>
        <begin position="226"/>
        <end position="245"/>
    </location>
</feature>
<dbReference type="GO" id="GO:0005886">
    <property type="term" value="C:plasma membrane"/>
    <property type="evidence" value="ECO:0007669"/>
    <property type="project" value="UniProtKB-SubCell"/>
</dbReference>
<feature type="transmembrane region" description="Helical" evidence="7">
    <location>
        <begin position="332"/>
        <end position="352"/>
    </location>
</feature>
<protein>
    <recommendedName>
        <fullName evidence="8">Major facilitator superfamily (MFS) profile domain-containing protein</fullName>
    </recommendedName>
</protein>
<name>A0A7Z1AUP5_9PSEU</name>
<feature type="transmembrane region" description="Helical" evidence="7">
    <location>
        <begin position="12"/>
        <end position="34"/>
    </location>
</feature>
<organism evidence="9 10">
    <name type="scientific">Actinophytocola xinjiangensis</name>
    <dbReference type="NCBI Taxonomy" id="485602"/>
    <lineage>
        <taxon>Bacteria</taxon>
        <taxon>Bacillati</taxon>
        <taxon>Actinomycetota</taxon>
        <taxon>Actinomycetes</taxon>
        <taxon>Pseudonocardiales</taxon>
        <taxon>Pseudonocardiaceae</taxon>
    </lineage>
</organism>
<feature type="transmembrane region" description="Helical" evidence="7">
    <location>
        <begin position="164"/>
        <end position="181"/>
    </location>
</feature>
<evidence type="ECO:0000256" key="5">
    <source>
        <dbReference type="ARBA" id="ARBA00022989"/>
    </source>
</evidence>
<dbReference type="InterPro" id="IPR036259">
    <property type="entry name" value="MFS_trans_sf"/>
</dbReference>
<dbReference type="CDD" id="cd17321">
    <property type="entry name" value="MFS_MMR_MDR_like"/>
    <property type="match status" value="1"/>
</dbReference>
<feature type="transmembrane region" description="Helical" evidence="7">
    <location>
        <begin position="103"/>
        <end position="125"/>
    </location>
</feature>
<feature type="transmembrane region" description="Helical" evidence="7">
    <location>
        <begin position="429"/>
        <end position="448"/>
    </location>
</feature>
<dbReference type="OrthoDB" id="7375466at2"/>
<comment type="caution">
    <text evidence="9">The sequence shown here is derived from an EMBL/GenBank/DDBJ whole genome shotgun (WGS) entry which is preliminary data.</text>
</comment>
<keyword evidence="4 7" id="KW-0812">Transmembrane</keyword>
<keyword evidence="5 7" id="KW-1133">Transmembrane helix</keyword>
<feature type="transmembrane region" description="Helical" evidence="7">
    <location>
        <begin position="266"/>
        <end position="291"/>
    </location>
</feature>
<evidence type="ECO:0000256" key="6">
    <source>
        <dbReference type="ARBA" id="ARBA00023136"/>
    </source>
</evidence>
<evidence type="ECO:0000313" key="10">
    <source>
        <dbReference type="Proteomes" id="UP000185696"/>
    </source>
</evidence>
<keyword evidence="3" id="KW-1003">Cell membrane</keyword>
<dbReference type="Gene3D" id="1.20.1720.10">
    <property type="entry name" value="Multidrug resistance protein D"/>
    <property type="match status" value="1"/>
</dbReference>
<evidence type="ECO:0000256" key="4">
    <source>
        <dbReference type="ARBA" id="ARBA00022692"/>
    </source>
</evidence>
<dbReference type="Pfam" id="PF07690">
    <property type="entry name" value="MFS_1"/>
    <property type="match status" value="1"/>
</dbReference>
<proteinExistence type="predicted"/>
<reference evidence="9 10" key="1">
    <citation type="submission" date="2016-12" db="EMBL/GenBank/DDBJ databases">
        <title>The draft genome sequence of Actinophytocola xinjiangensis.</title>
        <authorList>
            <person name="Wang W."/>
            <person name="Yuan L."/>
        </authorList>
    </citation>
    <scope>NUCLEOTIDE SEQUENCE [LARGE SCALE GENOMIC DNA]</scope>
    <source>
        <strain evidence="9 10">CGMCC 4.4663</strain>
    </source>
</reference>
<dbReference type="InterPro" id="IPR004638">
    <property type="entry name" value="EmrB-like"/>
</dbReference>
<accession>A0A7Z1AUP5</accession>
<dbReference type="GO" id="GO:0022857">
    <property type="term" value="F:transmembrane transporter activity"/>
    <property type="evidence" value="ECO:0007669"/>
    <property type="project" value="InterPro"/>
</dbReference>
<keyword evidence="10" id="KW-1185">Reference proteome</keyword>
<dbReference type="Gene3D" id="1.20.1250.20">
    <property type="entry name" value="MFS general substrate transporter like domains"/>
    <property type="match status" value="1"/>
</dbReference>
<feature type="transmembrane region" description="Helical" evidence="7">
    <location>
        <begin position="358"/>
        <end position="384"/>
    </location>
</feature>
<sequence>MATTTSPAARRMLLLTGLGVFIVFLDTTIVNVAFETVRRAFDADLATLVWVLNAYTLVFAAVLIPAGRMSDTYGARRLFQLGLCGFALASAVCGLAPSPGVLIAARTVQGLFGAMIVPASLTLLLRAFPRGQRAGAVSAWGAMGAVATAIGPTLGSLLIEYADWRLVFLVNVPVCLAAAAWGRRLLAPEPAAPRGGAPDPLGVLISGVGPALLSFAVIYGPRIGWADPRVLGALVLGAATVPWLVRRARRVARPAVDLTLFGIRNFVASTVVTLVFSVSFFANLLASLLFLQNVWHYSPLLAALAVSPAALVTALVAPAAGGLAERFGYRQVFVAGAACYTVGAVLLATRLGPDSAWLAVWLPTLVLNGVGVGLALSTVNSAAAASLPEDRFGVGIAVNNSFRQFGGVLGVSLLVAALGSAADLGAYRLAWWLLASVTVASAVLYVAWHRDRAPDRELALAGR</sequence>
<dbReference type="AlphaFoldDB" id="A0A7Z1AUP5"/>
<comment type="subcellular location">
    <subcellularLocation>
        <location evidence="1">Cell membrane</location>
        <topology evidence="1">Multi-pass membrane protein</topology>
    </subcellularLocation>
</comment>
<feature type="transmembrane region" description="Helical" evidence="7">
    <location>
        <begin position="78"/>
        <end position="97"/>
    </location>
</feature>